<dbReference type="EMBL" id="CABITT030000005">
    <property type="protein sequence ID" value="VVB05530.1"/>
    <property type="molecule type" value="Genomic_DNA"/>
</dbReference>
<dbReference type="GO" id="GO:0009099">
    <property type="term" value="P:L-valine biosynthetic process"/>
    <property type="evidence" value="ECO:0007669"/>
    <property type="project" value="TreeGrafter"/>
</dbReference>
<reference evidence="3" key="1">
    <citation type="submission" date="2019-07" db="EMBL/GenBank/DDBJ databases">
        <authorList>
            <person name="Dittberner H."/>
        </authorList>
    </citation>
    <scope>NUCLEOTIDE SEQUENCE [LARGE SCALE GENOMIC DNA]</scope>
</reference>
<evidence type="ECO:0000313" key="4">
    <source>
        <dbReference type="Proteomes" id="UP000489600"/>
    </source>
</evidence>
<dbReference type="GO" id="GO:0005948">
    <property type="term" value="C:acetolactate synthase complex"/>
    <property type="evidence" value="ECO:0007669"/>
    <property type="project" value="TreeGrafter"/>
</dbReference>
<dbReference type="CDD" id="cd07035">
    <property type="entry name" value="TPP_PYR_POX_like"/>
    <property type="match status" value="1"/>
</dbReference>
<name>A0A565BW26_9BRAS</name>
<gene>
    <name evidence="3" type="ORF">ANE_LOCUS15974</name>
</gene>
<dbReference type="GO" id="GO:0030976">
    <property type="term" value="F:thiamine pyrophosphate binding"/>
    <property type="evidence" value="ECO:0007669"/>
    <property type="project" value="InterPro"/>
</dbReference>
<evidence type="ECO:0000259" key="2">
    <source>
        <dbReference type="Pfam" id="PF02776"/>
    </source>
</evidence>
<dbReference type="Pfam" id="PF02776">
    <property type="entry name" value="TPP_enzyme_N"/>
    <property type="match status" value="1"/>
</dbReference>
<dbReference type="InterPro" id="IPR012001">
    <property type="entry name" value="Thiamin_PyroP_enz_TPP-bd_dom"/>
</dbReference>
<dbReference type="SUPFAM" id="SSF52518">
    <property type="entry name" value="Thiamin diphosphate-binding fold (THDP-binding)"/>
    <property type="match status" value="1"/>
</dbReference>
<dbReference type="OrthoDB" id="1737306at2759"/>
<keyword evidence="4" id="KW-1185">Reference proteome</keyword>
<evidence type="ECO:0000256" key="1">
    <source>
        <dbReference type="ARBA" id="ARBA00007812"/>
    </source>
</evidence>
<dbReference type="PANTHER" id="PTHR18968:SF13">
    <property type="entry name" value="ACETOLACTATE SYNTHASE CATALYTIC SUBUNIT, MITOCHONDRIAL"/>
    <property type="match status" value="1"/>
</dbReference>
<proteinExistence type="inferred from homology"/>
<dbReference type="GO" id="GO:0009097">
    <property type="term" value="P:isoleucine biosynthetic process"/>
    <property type="evidence" value="ECO:0007669"/>
    <property type="project" value="TreeGrafter"/>
</dbReference>
<dbReference type="Proteomes" id="UP000489600">
    <property type="component" value="Unassembled WGS sequence"/>
</dbReference>
<dbReference type="AlphaFoldDB" id="A0A565BW26"/>
<evidence type="ECO:0000313" key="3">
    <source>
        <dbReference type="EMBL" id="VVB05530.1"/>
    </source>
</evidence>
<dbReference type="GO" id="GO:0050660">
    <property type="term" value="F:flavin adenine dinucleotide binding"/>
    <property type="evidence" value="ECO:0007669"/>
    <property type="project" value="TreeGrafter"/>
</dbReference>
<dbReference type="InterPro" id="IPR045229">
    <property type="entry name" value="TPP_enz"/>
</dbReference>
<comment type="caution">
    <text evidence="3">The sequence shown here is derived from an EMBL/GenBank/DDBJ whole genome shotgun (WGS) entry which is preliminary data.</text>
</comment>
<organism evidence="3 4">
    <name type="scientific">Arabis nemorensis</name>
    <dbReference type="NCBI Taxonomy" id="586526"/>
    <lineage>
        <taxon>Eukaryota</taxon>
        <taxon>Viridiplantae</taxon>
        <taxon>Streptophyta</taxon>
        <taxon>Embryophyta</taxon>
        <taxon>Tracheophyta</taxon>
        <taxon>Spermatophyta</taxon>
        <taxon>Magnoliopsida</taxon>
        <taxon>eudicotyledons</taxon>
        <taxon>Gunneridae</taxon>
        <taxon>Pentapetalae</taxon>
        <taxon>rosids</taxon>
        <taxon>malvids</taxon>
        <taxon>Brassicales</taxon>
        <taxon>Brassicaceae</taxon>
        <taxon>Arabideae</taxon>
        <taxon>Arabis</taxon>
    </lineage>
</organism>
<feature type="domain" description="Thiamine pyrophosphate enzyme N-terminal TPP-binding" evidence="2">
    <location>
        <begin position="39"/>
        <end position="100"/>
    </location>
</feature>
<accession>A0A565BW26</accession>
<dbReference type="InterPro" id="IPR029061">
    <property type="entry name" value="THDP-binding"/>
</dbReference>
<sequence length="133" mass="14850">MSTSFPLTLSAPFTQTYRRQISKRRPLSVSCVTDKPQLGAEIFVESLERHGIDTVFAYPGGASMQIHQAINGSKIKNILPRHEQGGVFAVEGYARVTFKNIRSCYGETRCLYIFKGNTSVSLRCKYSSLLVPK</sequence>
<protein>
    <recommendedName>
        <fullName evidence="2">Thiamine pyrophosphate enzyme N-terminal TPP-binding domain-containing protein</fullName>
    </recommendedName>
</protein>
<dbReference type="GO" id="GO:0003984">
    <property type="term" value="F:acetolactate synthase activity"/>
    <property type="evidence" value="ECO:0007669"/>
    <property type="project" value="TreeGrafter"/>
</dbReference>
<dbReference type="PANTHER" id="PTHR18968">
    <property type="entry name" value="THIAMINE PYROPHOSPHATE ENZYMES"/>
    <property type="match status" value="1"/>
</dbReference>
<comment type="similarity">
    <text evidence="1">Belongs to the TPP enzyme family.</text>
</comment>
<dbReference type="Gene3D" id="3.40.50.970">
    <property type="match status" value="1"/>
</dbReference>